<evidence type="ECO:0000313" key="2">
    <source>
        <dbReference type="EMBL" id="OHT12355.1"/>
    </source>
</evidence>
<dbReference type="OrthoDB" id="341730at2759"/>
<dbReference type="EMBL" id="MLAK01000565">
    <property type="protein sequence ID" value="OHT12355.1"/>
    <property type="molecule type" value="Genomic_DNA"/>
</dbReference>
<dbReference type="SUPFAM" id="SSF46785">
    <property type="entry name" value="Winged helix' DNA-binding domain"/>
    <property type="match status" value="1"/>
</dbReference>
<comment type="caution">
    <text evidence="2">The sequence shown here is derived from an EMBL/GenBank/DDBJ whole genome shotgun (WGS) entry which is preliminary data.</text>
</comment>
<dbReference type="Proteomes" id="UP000179807">
    <property type="component" value="Unassembled WGS sequence"/>
</dbReference>
<proteinExistence type="predicted"/>
<dbReference type="InterPro" id="IPR014939">
    <property type="entry name" value="CDT1_Gemini-bd-like"/>
</dbReference>
<reference evidence="2" key="1">
    <citation type="submission" date="2016-10" db="EMBL/GenBank/DDBJ databases">
        <authorList>
            <person name="Benchimol M."/>
            <person name="Almeida L.G."/>
            <person name="Vasconcelos A.T."/>
            <person name="Perreira-Neves A."/>
            <person name="Rosa I.A."/>
            <person name="Tasca T."/>
            <person name="Bogo M.R."/>
            <person name="de Souza W."/>
        </authorList>
    </citation>
    <scope>NUCLEOTIDE SEQUENCE [LARGE SCALE GENOMIC DNA]</scope>
    <source>
        <strain evidence="2">K</strain>
    </source>
</reference>
<dbReference type="VEuPathDB" id="TrichDB:TRFO_17831"/>
<keyword evidence="3" id="KW-1185">Reference proteome</keyword>
<dbReference type="SMART" id="SM01075">
    <property type="entry name" value="CDT1"/>
    <property type="match status" value="1"/>
</dbReference>
<evidence type="ECO:0000313" key="3">
    <source>
        <dbReference type="Proteomes" id="UP000179807"/>
    </source>
</evidence>
<dbReference type="Pfam" id="PF08839">
    <property type="entry name" value="CDT1"/>
    <property type="match status" value="1"/>
</dbReference>
<protein>
    <recommendedName>
        <fullName evidence="1">CDT1 Geminin-binding domain-containing protein</fullName>
    </recommendedName>
</protein>
<organism evidence="2 3">
    <name type="scientific">Tritrichomonas foetus</name>
    <dbReference type="NCBI Taxonomy" id="1144522"/>
    <lineage>
        <taxon>Eukaryota</taxon>
        <taxon>Metamonada</taxon>
        <taxon>Parabasalia</taxon>
        <taxon>Tritrichomonadida</taxon>
        <taxon>Tritrichomonadidae</taxon>
        <taxon>Tritrichomonas</taxon>
    </lineage>
</organism>
<dbReference type="RefSeq" id="XP_068365491.1">
    <property type="nucleotide sequence ID" value="XM_068499815.1"/>
</dbReference>
<accession>A0A1J4KMA3</accession>
<dbReference type="AlphaFoldDB" id="A0A1J4KMA3"/>
<dbReference type="InterPro" id="IPR036390">
    <property type="entry name" value="WH_DNA-bd_sf"/>
</dbReference>
<gene>
    <name evidence="2" type="ORF">TRFO_17831</name>
</gene>
<feature type="domain" description="CDT1 Geminin-binding" evidence="1">
    <location>
        <begin position="35"/>
        <end position="181"/>
    </location>
</feature>
<dbReference type="GeneID" id="94834519"/>
<evidence type="ECO:0000259" key="1">
    <source>
        <dbReference type="SMART" id="SM01075"/>
    </source>
</evidence>
<name>A0A1J4KMA3_9EUKA</name>
<sequence>MNLDHLDASRFEYLLQDSRSEAPIKHSDLVSYLPLPERYEIIFSQTKALLTILKTYLMRRQVSNLSKVRDVVERQTRHTFNQISLCKCVRILPEGAITLQWYEDKRRNLPHQLHINLVSGEPIPNLVEYARNYLTDIVRSEHNKFLNSIGQRPPKEVRVWHHQFDIETCPEIIPVDLKPPEITKQVSLAESLQPYIKQKLSASEIPFNESEQQVPKSCQNLSNYFDLVKKVQEKVHLNQTLFSIGANKQNEEVLKMADIFNLSFSSLKKRSIPLKDLVASIKKNKTFSACDDQKILSLADDLISKSDGYFTKLRLSGNDYIKIDERRSYQSVRGPIYRAVMAIDA</sequence>